<sequence>MDAMQVDQVPNTSPVVRSRHYQLINQKVDLDIGFDQLIKGTSHLTIFPEHPDVKAIVLNARQCRIKNITVNGHKPDSVAYADPCDTLSLHTDASVRQHHVLQEKLGPALTSPPDPELVIILPPDLKIEKHEEVVIPAAGGVKSTTLETANTNNAEAAEGLADTAVSRYTPLDVIIEFESIHSRDALHFATGPPGSGKWPHVYSRGGYLPGRTSSLFPCMDSLYYRCTWEISITGPRTVGDALQQMTGESKSDQDSNKESRAYEAKEMVFICPGEITDDVVSKTDSSRRTVSYAITQNVSPQHIGFAIGPFEKVDLATFREADKLELLQENAAPIAAYCLPGRKNEVENTCLPTTEALDHFAITHAPYPFASFSYCFVDDHPERPASFAGLAVCSSRMLYPETVIDPAQEVTRTLVQALTTQWLGVHIIAKQPEDTWVVLGSAMFLAELFMKDLCGNNEHRFRMKQMSDRICQLDHQRPSIWDMGALLHVDPSEYEFLALKSPLVLYILDRRIAKTIGSPKISINIGKFMSKARNEDLKDNLLSTQDFCKMTEKVLHASIDDFINQWVKGAGCPRFIAEQRFNKKKLVIEMSIRQTQAENTSDTDLDPDTFMRDVREEVHGVWAAPAQHVFTGAMTIRIHEADGTPYEHIIDIKEAVTKVEVPYNTKYKRLKRSKKQRAKNAARAENDDEQEALVYCLGDVLQSEEEIAAWRITEWSEEHEQVMNSESYEWIRLDADFEWISSTRLGQPGHMFASQLQQDRDVAAQLISIQHIAPYNAGGLISSILVRTMMDHRYFHGIRTAAAQALVRHASNENGADMIGLFHLRKAFEELHCTVDGDTVMTRPNDFSDQLAYFLKCSMIEAMSKIRDDDGATPRSVKEFLLDKLKFNDNSQNEFSDAHYVSTLLKGLTSALLAQGKKPAEEDMEDDIEQLTYWAQEEALEKTCLEQIDRYRRMDEWTSSYQNLYSRTALGCQARLSSAGIGGFSPLHFLQYARPGNYEMLRSSAFDILASADLFANGQMLQMYVHNMVASTSPYVRERLRGAFGKALARKALGYNKAVAAIGPSDALMVEGGAAPENDLARRTSVEGALDALKKELGDNHALKTALWKGLNFPEAGYEDARVMMEFCQMLYTAQDDAKVSLPLPRYWKMEMEGKGKIKFTKNGRVRTKRMERWQPKVKNIITLPRPSGQAEKTKPLKLSFGKRQSTSMQPGSAATTPTPPPAAAPSAPRTFLKLKVGRPSVGGQ</sequence>
<evidence type="ECO:0000256" key="2">
    <source>
        <dbReference type="ARBA" id="ARBA00010937"/>
    </source>
</evidence>
<name>A0ABR0RFD8_9EURO</name>
<feature type="domain" description="Transcription initiation factor TFIID subunit 2 Ig-like" evidence="8">
    <location>
        <begin position="570"/>
        <end position="748"/>
    </location>
</feature>
<evidence type="ECO:0000313" key="10">
    <source>
        <dbReference type="EMBL" id="KAK5938918.1"/>
    </source>
</evidence>
<evidence type="ECO:0000313" key="11">
    <source>
        <dbReference type="Proteomes" id="UP001334248"/>
    </source>
</evidence>
<evidence type="ECO:0000256" key="5">
    <source>
        <dbReference type="ARBA" id="ARBA00023163"/>
    </source>
</evidence>
<keyword evidence="11" id="KW-1185">Reference proteome</keyword>
<comment type="subcellular location">
    <subcellularLocation>
        <location evidence="1">Nucleus</location>
    </subcellularLocation>
</comment>
<dbReference type="Pfam" id="PF25316">
    <property type="entry name" value="TAF2_3rd"/>
    <property type="match status" value="1"/>
</dbReference>
<dbReference type="Gene3D" id="2.60.40.1730">
    <property type="entry name" value="tricorn interacting facor f3 domain"/>
    <property type="match status" value="1"/>
</dbReference>
<dbReference type="SUPFAM" id="SSF63737">
    <property type="entry name" value="Leukotriene A4 hydrolase N-terminal domain"/>
    <property type="match status" value="1"/>
</dbReference>
<evidence type="ECO:0000256" key="4">
    <source>
        <dbReference type="ARBA" id="ARBA00023015"/>
    </source>
</evidence>
<protein>
    <recommendedName>
        <fullName evidence="3">Transcription initiation factor TFIID subunit 2</fullName>
    </recommendedName>
</protein>
<evidence type="ECO:0000256" key="6">
    <source>
        <dbReference type="ARBA" id="ARBA00023242"/>
    </source>
</evidence>
<dbReference type="Pfam" id="PF25577">
    <property type="entry name" value="TPR_TAF2_C"/>
    <property type="match status" value="1"/>
</dbReference>
<dbReference type="EMBL" id="JAVHJV010000012">
    <property type="protein sequence ID" value="KAK5938918.1"/>
    <property type="molecule type" value="Genomic_DNA"/>
</dbReference>
<dbReference type="InterPro" id="IPR042097">
    <property type="entry name" value="Aminopeptidase_N-like_N_sf"/>
</dbReference>
<gene>
    <name evidence="10" type="primary">taf2</name>
    <name evidence="10" type="ORF">PMZ80_009110</name>
</gene>
<dbReference type="PANTHER" id="PTHR15137:SF9">
    <property type="entry name" value="TRANSCRIPTION INITIATION FACTOR TFIID SUBUNIT 2"/>
    <property type="match status" value="1"/>
</dbReference>
<comment type="similarity">
    <text evidence="2">Belongs to the TAF2 family.</text>
</comment>
<feature type="domain" description="Transcription initiation factor TFIID subunit 2 TPR repeats" evidence="9">
    <location>
        <begin position="751"/>
        <end position="1015"/>
    </location>
</feature>
<dbReference type="RefSeq" id="XP_064727008.1">
    <property type="nucleotide sequence ID" value="XM_064877506.1"/>
</dbReference>
<evidence type="ECO:0000256" key="1">
    <source>
        <dbReference type="ARBA" id="ARBA00004123"/>
    </source>
</evidence>
<keyword evidence="5" id="KW-0804">Transcription</keyword>
<dbReference type="InterPro" id="IPR037813">
    <property type="entry name" value="TAF2"/>
</dbReference>
<dbReference type="InterPro" id="IPR057345">
    <property type="entry name" value="Ig-like_TAF2"/>
</dbReference>
<dbReference type="PANTHER" id="PTHR15137">
    <property type="entry name" value="TRANSCRIPTION INITIATION FACTOR TFIID"/>
    <property type="match status" value="1"/>
</dbReference>
<comment type="caution">
    <text evidence="10">The sequence shown here is derived from an EMBL/GenBank/DDBJ whole genome shotgun (WGS) entry which is preliminary data.</text>
</comment>
<organism evidence="10 11">
    <name type="scientific">Knufia obscura</name>
    <dbReference type="NCBI Taxonomy" id="1635080"/>
    <lineage>
        <taxon>Eukaryota</taxon>
        <taxon>Fungi</taxon>
        <taxon>Dikarya</taxon>
        <taxon>Ascomycota</taxon>
        <taxon>Pezizomycotina</taxon>
        <taxon>Eurotiomycetes</taxon>
        <taxon>Chaetothyriomycetidae</taxon>
        <taxon>Chaetothyriales</taxon>
        <taxon>Trichomeriaceae</taxon>
        <taxon>Knufia</taxon>
    </lineage>
</organism>
<dbReference type="InterPro" id="IPR057991">
    <property type="entry name" value="TPR_TAF2_C"/>
</dbReference>
<keyword evidence="4" id="KW-0805">Transcription regulation</keyword>
<evidence type="ECO:0000259" key="8">
    <source>
        <dbReference type="Pfam" id="PF25316"/>
    </source>
</evidence>
<keyword evidence="6" id="KW-0539">Nucleus</keyword>
<evidence type="ECO:0000256" key="3">
    <source>
        <dbReference type="ARBA" id="ARBA00017363"/>
    </source>
</evidence>
<evidence type="ECO:0000256" key="7">
    <source>
        <dbReference type="SAM" id="MobiDB-lite"/>
    </source>
</evidence>
<feature type="region of interest" description="Disordered" evidence="7">
    <location>
        <begin position="1184"/>
        <end position="1232"/>
    </location>
</feature>
<proteinExistence type="inferred from homology"/>
<reference evidence="10 11" key="1">
    <citation type="journal article" date="2023" name="Res Sq">
        <title>Genomic and morphological characterization of Knufia obscura isolated from the Mars 2020 spacecraft assembly facility.</title>
        <authorList>
            <person name="Chander A.M."/>
            <person name="Teixeira M.M."/>
            <person name="Singh N.K."/>
            <person name="Williams M.P."/>
            <person name="Parker C.W."/>
            <person name="Leo P."/>
            <person name="Stajich J.E."/>
            <person name="Torok T."/>
            <person name="Tighe S."/>
            <person name="Mason C.E."/>
            <person name="Venkateswaran K."/>
        </authorList>
    </citation>
    <scope>NUCLEOTIDE SEQUENCE [LARGE SCALE GENOMIC DNA]</scope>
    <source>
        <strain evidence="10 11">CCFEE 5817</strain>
    </source>
</reference>
<evidence type="ECO:0000259" key="9">
    <source>
        <dbReference type="Pfam" id="PF25577"/>
    </source>
</evidence>
<dbReference type="CDD" id="cd09839">
    <property type="entry name" value="M1_like_TAF2"/>
    <property type="match status" value="1"/>
</dbReference>
<dbReference type="InterPro" id="IPR027268">
    <property type="entry name" value="Peptidase_M4/M1_CTD_sf"/>
</dbReference>
<dbReference type="Gene3D" id="1.10.390.10">
    <property type="entry name" value="Neutral Protease Domain 2"/>
    <property type="match status" value="1"/>
</dbReference>
<accession>A0ABR0RFD8</accession>
<dbReference type="Proteomes" id="UP001334248">
    <property type="component" value="Unassembled WGS sequence"/>
</dbReference>
<dbReference type="SUPFAM" id="SSF55486">
    <property type="entry name" value="Metalloproteases ('zincins'), catalytic domain"/>
    <property type="match status" value="1"/>
</dbReference>
<dbReference type="GeneID" id="90002559"/>